<proteinExistence type="predicted"/>
<dbReference type="STRING" id="411483.FAEPRAA2165_02778"/>
<evidence type="ECO:0000313" key="2">
    <source>
        <dbReference type="Proteomes" id="UP000004619"/>
    </source>
</evidence>
<dbReference type="AlphaFoldDB" id="C7H8Y2"/>
<evidence type="ECO:0000313" key="1">
    <source>
        <dbReference type="EMBL" id="EEU95519.1"/>
    </source>
</evidence>
<dbReference type="EMBL" id="ACOP02000075">
    <property type="protein sequence ID" value="EEU95519.1"/>
    <property type="molecule type" value="Genomic_DNA"/>
</dbReference>
<organism evidence="1 2">
    <name type="scientific">Faecalibacterium duncaniae (strain DSM 17677 / JCM 31915 / A2-165)</name>
    <name type="common">Faecalibacterium prausnitzii</name>
    <dbReference type="NCBI Taxonomy" id="411483"/>
    <lineage>
        <taxon>Bacteria</taxon>
        <taxon>Bacillati</taxon>
        <taxon>Bacillota</taxon>
        <taxon>Clostridia</taxon>
        <taxon>Eubacteriales</taxon>
        <taxon>Oscillospiraceae</taxon>
        <taxon>Faecalibacterium</taxon>
    </lineage>
</organism>
<accession>C7H8Y2</accession>
<sequence>MAHGELEIKEQIKRPVFHGQCRQGGKRDAFCKNKRELNRSSSLKYMSLRTYTPISKNIISQLLKKCNC</sequence>
<gene>
    <name evidence="1" type="ORF">FAEPRAA2165_02778</name>
</gene>
<dbReference type="Proteomes" id="UP000004619">
    <property type="component" value="Unassembled WGS sequence"/>
</dbReference>
<name>C7H8Y2_FAED2</name>
<keyword evidence="2" id="KW-1185">Reference proteome</keyword>
<comment type="caution">
    <text evidence="1">The sequence shown here is derived from an EMBL/GenBank/DDBJ whole genome shotgun (WGS) entry which is preliminary data.</text>
</comment>
<protein>
    <submittedName>
        <fullName evidence="1">Uncharacterized protein</fullName>
    </submittedName>
</protein>
<dbReference type="HOGENOM" id="CLU_2787714_0_0_9"/>
<reference evidence="1" key="1">
    <citation type="submission" date="2009-08" db="EMBL/GenBank/DDBJ databases">
        <authorList>
            <person name="Weinstock G."/>
            <person name="Sodergren E."/>
            <person name="Clifton S."/>
            <person name="Fulton L."/>
            <person name="Fulton B."/>
            <person name="Courtney L."/>
            <person name="Fronick C."/>
            <person name="Harrison M."/>
            <person name="Strong C."/>
            <person name="Farmer C."/>
            <person name="Delahaunty K."/>
            <person name="Markovic C."/>
            <person name="Hall O."/>
            <person name="Minx P."/>
            <person name="Tomlinson C."/>
            <person name="Mitreva M."/>
            <person name="Nelson J."/>
            <person name="Hou S."/>
            <person name="Wollam A."/>
            <person name="Pepin K.H."/>
            <person name="Johnson M."/>
            <person name="Bhonagiri V."/>
            <person name="Nash W.E."/>
            <person name="Warren W."/>
            <person name="Chinwalla A."/>
            <person name="Mardis E.R."/>
            <person name="Wilson R.K."/>
        </authorList>
    </citation>
    <scope>NUCLEOTIDE SEQUENCE [LARGE SCALE GENOMIC DNA]</scope>
    <source>
        <strain evidence="1">A2-165</strain>
    </source>
</reference>